<accession>L8JE35</accession>
<evidence type="ECO:0000313" key="1">
    <source>
        <dbReference type="EMBL" id="ELR65754.1"/>
    </source>
</evidence>
<dbReference type="Pfam" id="PF14337">
    <property type="entry name" value="Abi_alpha"/>
    <property type="match status" value="1"/>
</dbReference>
<dbReference type="OrthoDB" id="7301451at2"/>
<dbReference type="EMBL" id="AMZO01000016">
    <property type="protein sequence ID" value="ELR65754.1"/>
    <property type="molecule type" value="Genomic_DNA"/>
</dbReference>
<evidence type="ECO:0008006" key="3">
    <source>
        <dbReference type="Google" id="ProtNLM"/>
    </source>
</evidence>
<evidence type="ECO:0000313" key="2">
    <source>
        <dbReference type="Proteomes" id="UP000011134"/>
    </source>
</evidence>
<protein>
    <recommendedName>
        <fullName evidence="3">DUF4393 domain-containing protein</fullName>
    </recommendedName>
</protein>
<reference evidence="1 2" key="1">
    <citation type="submission" date="2012-12" db="EMBL/GenBank/DDBJ databases">
        <title>Genome Assembly of Photobacterium sp. AK15.</title>
        <authorList>
            <person name="Khatri I."/>
            <person name="Vaidya B."/>
            <person name="Srinivas T.N.R."/>
            <person name="Subramanian S."/>
            <person name="Pinnaka A."/>
        </authorList>
    </citation>
    <scope>NUCLEOTIDE SEQUENCE [LARGE SCALE GENOMIC DNA]</scope>
    <source>
        <strain evidence="1 2">AK15</strain>
    </source>
</reference>
<sequence length="235" mass="26333">MEKEVEAVIESSKAIQEVAKTSGQAIEASKQLGGFVSKFISAPLEAGVGIISDKLQFIRWEKQQKLIVKASQIMKASGYERANNPLQLKNAIPLLEYATLEEDDYLHEMWARLLVNCTCSQEPQKMTRAFIEILSQLSHLEVRILETIYSYSFRDIVYLGVTTEHLPERCEIIRSGDDEKQLPPQEVRVAIANLVRLGCLRFPSVIGGGEIYSLILPTLLGLEFVSACTEKTDSK</sequence>
<dbReference type="Proteomes" id="UP000011134">
    <property type="component" value="Unassembled WGS sequence"/>
</dbReference>
<gene>
    <name evidence="1" type="ORF">C942_00840</name>
</gene>
<organism evidence="1 2">
    <name type="scientific">Photobacterium marinum</name>
    <dbReference type="NCBI Taxonomy" id="1056511"/>
    <lineage>
        <taxon>Bacteria</taxon>
        <taxon>Pseudomonadati</taxon>
        <taxon>Pseudomonadota</taxon>
        <taxon>Gammaproteobacteria</taxon>
        <taxon>Vibrionales</taxon>
        <taxon>Vibrionaceae</taxon>
        <taxon>Photobacterium</taxon>
    </lineage>
</organism>
<dbReference type="RefSeq" id="WP_007465767.1">
    <property type="nucleotide sequence ID" value="NZ_AMZO01000016.1"/>
</dbReference>
<proteinExistence type="predicted"/>
<comment type="caution">
    <text evidence="1">The sequence shown here is derived from an EMBL/GenBank/DDBJ whole genome shotgun (WGS) entry which is preliminary data.</text>
</comment>
<name>L8JE35_9GAMM</name>
<dbReference type="PATRIC" id="fig|1056511.3.peg.2332"/>
<dbReference type="InterPro" id="IPR025506">
    <property type="entry name" value="Abi_alpha"/>
</dbReference>
<dbReference type="AlphaFoldDB" id="L8JE35"/>
<keyword evidence="2" id="KW-1185">Reference proteome</keyword>